<comment type="subunit">
    <text evidence="10">Associates with subunits I, II and III to form cytochrome c oxidase.</text>
</comment>
<keyword evidence="13" id="KW-1185">Reference proteome</keyword>
<reference evidence="12" key="1">
    <citation type="submission" date="2016-10" db="EMBL/GenBank/DDBJ databases">
        <title>Draft Genome Sequence of Nocardioides luteus Strain BAFB, an Alkane-Degrading Bacterium Isolated from JP-7 Polluted Soil.</title>
        <authorList>
            <person name="Brown L."/>
            <person name="Ruiz O.N."/>
            <person name="Gunasekera T."/>
        </authorList>
    </citation>
    <scope>NUCLEOTIDE SEQUENCE [LARGE SCALE GENOMIC DNA]</scope>
    <source>
        <strain evidence="12">BAFB</strain>
    </source>
</reference>
<dbReference type="InterPro" id="IPR021050">
    <property type="entry name" value="Cyt_c_oxidase_su4_actinobac"/>
</dbReference>
<evidence type="ECO:0000256" key="10">
    <source>
        <dbReference type="PIRNR" id="PIRNR017385"/>
    </source>
</evidence>
<accession>A0A1J4MZL9</accession>
<comment type="caution">
    <text evidence="12">The sequence shown here is derived from an EMBL/GenBank/DDBJ whole genome shotgun (WGS) entry which is preliminary data.</text>
</comment>
<gene>
    <name evidence="12" type="ORF">UG56_021410</name>
</gene>
<dbReference type="GO" id="GO:0005886">
    <property type="term" value="C:plasma membrane"/>
    <property type="evidence" value="ECO:0007669"/>
    <property type="project" value="UniProtKB-SubCell"/>
</dbReference>
<name>A0A1J4MZL9_9ACTN</name>
<evidence type="ECO:0000256" key="5">
    <source>
        <dbReference type="ARBA" id="ARBA00022692"/>
    </source>
</evidence>
<dbReference type="Proteomes" id="UP000033772">
    <property type="component" value="Unassembled WGS sequence"/>
</dbReference>
<comment type="subcellular location">
    <subcellularLocation>
        <location evidence="2">Cell membrane</location>
        <topology evidence="2">Multi-pass membrane protein</topology>
    </subcellularLocation>
</comment>
<evidence type="ECO:0000256" key="11">
    <source>
        <dbReference type="SAM" id="Phobius"/>
    </source>
</evidence>
<dbReference type="PIRSF" id="PIRSF017385">
    <property type="entry name" value="CtaF"/>
    <property type="match status" value="1"/>
</dbReference>
<dbReference type="GO" id="GO:0004129">
    <property type="term" value="F:cytochrome-c oxidase activity"/>
    <property type="evidence" value="ECO:0007669"/>
    <property type="project" value="UniProtKB-EC"/>
</dbReference>
<feature type="transmembrane region" description="Helical" evidence="11">
    <location>
        <begin position="37"/>
        <end position="57"/>
    </location>
</feature>
<evidence type="ECO:0000256" key="4">
    <source>
        <dbReference type="ARBA" id="ARBA00022475"/>
    </source>
</evidence>
<dbReference type="AlphaFoldDB" id="A0A1J4MZL9"/>
<comment type="catalytic activity">
    <reaction evidence="9 10">
        <text>4 Fe(II)-[cytochrome c] + O2 + 8 H(+)(in) = 4 Fe(III)-[cytochrome c] + 2 H2O + 4 H(+)(out)</text>
        <dbReference type="Rhea" id="RHEA:11436"/>
        <dbReference type="Rhea" id="RHEA-COMP:10350"/>
        <dbReference type="Rhea" id="RHEA-COMP:14399"/>
        <dbReference type="ChEBI" id="CHEBI:15377"/>
        <dbReference type="ChEBI" id="CHEBI:15378"/>
        <dbReference type="ChEBI" id="CHEBI:15379"/>
        <dbReference type="ChEBI" id="CHEBI:29033"/>
        <dbReference type="ChEBI" id="CHEBI:29034"/>
        <dbReference type="EC" id="7.1.1.9"/>
    </reaction>
</comment>
<evidence type="ECO:0000256" key="7">
    <source>
        <dbReference type="ARBA" id="ARBA00022989"/>
    </source>
</evidence>
<keyword evidence="5 11" id="KW-0812">Transmembrane</keyword>
<dbReference type="STRING" id="1844.UG56_021410"/>
<evidence type="ECO:0000313" key="13">
    <source>
        <dbReference type="Proteomes" id="UP000033772"/>
    </source>
</evidence>
<feature type="transmembrane region" description="Helical" evidence="11">
    <location>
        <begin position="92"/>
        <end position="125"/>
    </location>
</feature>
<evidence type="ECO:0000256" key="2">
    <source>
        <dbReference type="ARBA" id="ARBA00004651"/>
    </source>
</evidence>
<dbReference type="RefSeq" id="WP_045551526.1">
    <property type="nucleotide sequence ID" value="NZ_JZDQ02000034.1"/>
</dbReference>
<dbReference type="GO" id="GO:0022900">
    <property type="term" value="P:electron transport chain"/>
    <property type="evidence" value="ECO:0007669"/>
    <property type="project" value="InterPro"/>
</dbReference>
<comment type="function">
    <text evidence="1 10">Part of cytochrome c oxidase, its function is unknown.</text>
</comment>
<dbReference type="OrthoDB" id="5244617at2"/>
<dbReference type="EC" id="7.1.1.9" evidence="10"/>
<evidence type="ECO:0000256" key="8">
    <source>
        <dbReference type="ARBA" id="ARBA00023136"/>
    </source>
</evidence>
<comment type="similarity">
    <text evidence="3 10">Belongs to the cytochrome c oxidase bacterial subunit CtaF family.</text>
</comment>
<evidence type="ECO:0000256" key="3">
    <source>
        <dbReference type="ARBA" id="ARBA00006870"/>
    </source>
</evidence>
<protein>
    <recommendedName>
        <fullName evidence="10">Cytochrome c oxidase polypeptide 4</fullName>
        <ecNumber evidence="10">7.1.1.9</ecNumber>
    </recommendedName>
    <alternativeName>
        <fullName evidence="10">Cytochrome aa3 subunit 4</fullName>
    </alternativeName>
    <alternativeName>
        <fullName evidence="10">Cytochrome c oxidase polypeptide IV</fullName>
    </alternativeName>
</protein>
<evidence type="ECO:0000256" key="6">
    <source>
        <dbReference type="ARBA" id="ARBA00022967"/>
    </source>
</evidence>
<dbReference type="Pfam" id="PF12270">
    <property type="entry name" value="Cyt_c_ox_IV"/>
    <property type="match status" value="1"/>
</dbReference>
<proteinExistence type="inferred from homology"/>
<keyword evidence="7 11" id="KW-1133">Transmembrane helix</keyword>
<sequence>MKSEAWIFVVCTAFMVLVTPAYWFVTAASEEGGDWTGTSALVMCTLLFAMITVYLGFHAMRMDPRPEDREDGDIAEGAGEYGFFPPFSWWPLWAALTFGLVVLAVAMAAWWLFIIAAVLGLLALAGWNFEYYRGEFKH</sequence>
<evidence type="ECO:0000256" key="1">
    <source>
        <dbReference type="ARBA" id="ARBA00002536"/>
    </source>
</evidence>
<keyword evidence="6 10" id="KW-1278">Translocase</keyword>
<keyword evidence="8 10" id="KW-0472">Membrane</keyword>
<evidence type="ECO:0000256" key="9">
    <source>
        <dbReference type="ARBA" id="ARBA00047816"/>
    </source>
</evidence>
<evidence type="ECO:0000313" key="12">
    <source>
        <dbReference type="EMBL" id="OIJ24706.1"/>
    </source>
</evidence>
<organism evidence="12 13">
    <name type="scientific">Nocardioides luteus</name>
    <dbReference type="NCBI Taxonomy" id="1844"/>
    <lineage>
        <taxon>Bacteria</taxon>
        <taxon>Bacillati</taxon>
        <taxon>Actinomycetota</taxon>
        <taxon>Actinomycetes</taxon>
        <taxon>Propionibacteriales</taxon>
        <taxon>Nocardioidaceae</taxon>
        <taxon>Nocardioides</taxon>
    </lineage>
</organism>
<dbReference type="EMBL" id="JZDQ02000034">
    <property type="protein sequence ID" value="OIJ24706.1"/>
    <property type="molecule type" value="Genomic_DNA"/>
</dbReference>
<keyword evidence="4 10" id="KW-1003">Cell membrane</keyword>
<feature type="transmembrane region" description="Helical" evidence="11">
    <location>
        <begin position="6"/>
        <end position="25"/>
    </location>
</feature>